<dbReference type="PROSITE" id="PS50110">
    <property type="entry name" value="RESPONSE_REGULATORY"/>
    <property type="match status" value="1"/>
</dbReference>
<dbReference type="NCBIfam" id="TIGR00254">
    <property type="entry name" value="GGDEF"/>
    <property type="match status" value="1"/>
</dbReference>
<dbReference type="InterPro" id="IPR000160">
    <property type="entry name" value="GGDEF_dom"/>
</dbReference>
<dbReference type="STRING" id="1317121.ATO11_08485"/>
<dbReference type="PANTHER" id="PTHR45138:SF9">
    <property type="entry name" value="DIGUANYLATE CYCLASE DGCM-RELATED"/>
    <property type="match status" value="1"/>
</dbReference>
<dbReference type="AlphaFoldDB" id="A0A0L1JRA2"/>
<dbReference type="SUPFAM" id="SSF52172">
    <property type="entry name" value="CheY-like"/>
    <property type="match status" value="2"/>
</dbReference>
<reference evidence="6 7" key="1">
    <citation type="journal article" date="2015" name="Int. J. Syst. Evol. Microbiol.">
        <title>Aestuariivita atlantica sp. nov., isolated from deep sea sediment of the Atlantic Ocean.</title>
        <authorList>
            <person name="Li G."/>
            <person name="Lai Q."/>
            <person name="Du Y."/>
            <person name="Liu X."/>
            <person name="Sun F."/>
            <person name="Shao Z."/>
        </authorList>
    </citation>
    <scope>NUCLEOTIDE SEQUENCE [LARGE SCALE GENOMIC DNA]</scope>
    <source>
        <strain evidence="6 7">22II-S11-z3</strain>
    </source>
</reference>
<dbReference type="Proteomes" id="UP000036938">
    <property type="component" value="Unassembled WGS sequence"/>
</dbReference>
<keyword evidence="7" id="KW-1185">Reference proteome</keyword>
<feature type="domain" description="Response regulatory" evidence="4">
    <location>
        <begin position="4"/>
        <end position="120"/>
    </location>
</feature>
<dbReference type="SMART" id="SM00448">
    <property type="entry name" value="REC"/>
    <property type="match status" value="1"/>
</dbReference>
<dbReference type="InterPro" id="IPR043128">
    <property type="entry name" value="Rev_trsase/Diguanyl_cyclase"/>
</dbReference>
<dbReference type="Gene3D" id="3.30.70.270">
    <property type="match status" value="1"/>
</dbReference>
<comment type="caution">
    <text evidence="3">Lacks conserved residue(s) required for the propagation of feature annotation.</text>
</comment>
<dbReference type="OrthoDB" id="9812260at2"/>
<dbReference type="PROSITE" id="PS50887">
    <property type="entry name" value="GGDEF"/>
    <property type="match status" value="1"/>
</dbReference>
<dbReference type="PANTHER" id="PTHR45138">
    <property type="entry name" value="REGULATORY COMPONENTS OF SENSORY TRANSDUCTION SYSTEM"/>
    <property type="match status" value="1"/>
</dbReference>
<evidence type="ECO:0000259" key="5">
    <source>
        <dbReference type="PROSITE" id="PS50887"/>
    </source>
</evidence>
<dbReference type="InterPro" id="IPR001789">
    <property type="entry name" value="Sig_transdc_resp-reg_receiver"/>
</dbReference>
<dbReference type="GO" id="GO:0052621">
    <property type="term" value="F:diguanylate cyclase activity"/>
    <property type="evidence" value="ECO:0007669"/>
    <property type="project" value="UniProtKB-EC"/>
</dbReference>
<dbReference type="InterPro" id="IPR029787">
    <property type="entry name" value="Nucleotide_cyclase"/>
</dbReference>
<evidence type="ECO:0000256" key="1">
    <source>
        <dbReference type="ARBA" id="ARBA00012528"/>
    </source>
</evidence>
<dbReference type="PATRIC" id="fig|1317121.7.peg.2307"/>
<comment type="caution">
    <text evidence="6">The sequence shown here is derived from an EMBL/GenBank/DDBJ whole genome shotgun (WGS) entry which is preliminary data.</text>
</comment>
<dbReference type="GO" id="GO:0000160">
    <property type="term" value="P:phosphorelay signal transduction system"/>
    <property type="evidence" value="ECO:0007669"/>
    <property type="project" value="InterPro"/>
</dbReference>
<dbReference type="Pfam" id="PF00072">
    <property type="entry name" value="Response_reg"/>
    <property type="match status" value="1"/>
</dbReference>
<protein>
    <recommendedName>
        <fullName evidence="1">diguanylate cyclase</fullName>
        <ecNumber evidence="1">2.7.7.65</ecNumber>
    </recommendedName>
</protein>
<organism evidence="6 7">
    <name type="scientific">Pseudaestuariivita atlantica</name>
    <dbReference type="NCBI Taxonomy" id="1317121"/>
    <lineage>
        <taxon>Bacteria</taxon>
        <taxon>Pseudomonadati</taxon>
        <taxon>Pseudomonadota</taxon>
        <taxon>Alphaproteobacteria</taxon>
        <taxon>Rhodobacterales</taxon>
        <taxon>Paracoccaceae</taxon>
        <taxon>Pseudaestuariivita</taxon>
    </lineage>
</organism>
<dbReference type="GO" id="GO:0043709">
    <property type="term" value="P:cell adhesion involved in single-species biofilm formation"/>
    <property type="evidence" value="ECO:0007669"/>
    <property type="project" value="TreeGrafter"/>
</dbReference>
<dbReference type="InterPro" id="IPR011006">
    <property type="entry name" value="CheY-like_superfamily"/>
</dbReference>
<evidence type="ECO:0000313" key="6">
    <source>
        <dbReference type="EMBL" id="KNG94242.1"/>
    </source>
</evidence>
<dbReference type="GO" id="GO:0005886">
    <property type="term" value="C:plasma membrane"/>
    <property type="evidence" value="ECO:0007669"/>
    <property type="project" value="TreeGrafter"/>
</dbReference>
<dbReference type="RefSeq" id="WP_050530394.1">
    <property type="nucleotide sequence ID" value="NZ_AQQZ01000003.1"/>
</dbReference>
<dbReference type="CDD" id="cd01949">
    <property type="entry name" value="GGDEF"/>
    <property type="match status" value="1"/>
</dbReference>
<dbReference type="EMBL" id="AQQZ01000003">
    <property type="protein sequence ID" value="KNG94242.1"/>
    <property type="molecule type" value="Genomic_DNA"/>
</dbReference>
<feature type="domain" description="GGDEF" evidence="5">
    <location>
        <begin position="322"/>
        <end position="461"/>
    </location>
</feature>
<evidence type="ECO:0000259" key="4">
    <source>
        <dbReference type="PROSITE" id="PS50110"/>
    </source>
</evidence>
<accession>A0A0L1JRA2</accession>
<evidence type="ECO:0000256" key="3">
    <source>
        <dbReference type="PROSITE-ProRule" id="PRU00169"/>
    </source>
</evidence>
<sequence length="463" mass="49707">MPVKILIVDPVATNRIVLKVKLLSAFYEVLQAADRDEAERHIAAAAPDLVLLGSGLSCGTATSLVASVSPRDDQVRVPVMALLAERDSATRQHLLEAGIDDVMERPLDDTMLLARLRCLLRANQAERELRLRDGTRRALGLSEPAAATFEMPPRIALGGTDIARTTKLAAALKQTMPGASVLPDLRGSLLSADDRAAPDVFVVAIDHERTEAALGLISNIRARPHLRNTSILAVAPRGDTHLAAAALDQGASDLVPDDVDVDELALRLGRLTARKRTVERLRKTVENGLQAALIDPLTGLYNRRYAMPHLQRMAEHCRQADRSFAVMIADLDHFKRVNDRHGHTAGDAVLVETAQRLVANLRPVDLVARIGGEEFLVAMPDTDRAAARSAAERLCSVIAATPFAVPEASAPIRLTASIGVVLASGRDADVPGGIDTLIRAADRALYGSKSHGRNQFTLARAAA</sequence>
<evidence type="ECO:0000256" key="2">
    <source>
        <dbReference type="ARBA" id="ARBA00034247"/>
    </source>
</evidence>
<dbReference type="FunFam" id="3.30.70.270:FF:000001">
    <property type="entry name" value="Diguanylate cyclase domain protein"/>
    <property type="match status" value="1"/>
</dbReference>
<dbReference type="EC" id="2.7.7.65" evidence="1"/>
<proteinExistence type="predicted"/>
<dbReference type="SUPFAM" id="SSF55073">
    <property type="entry name" value="Nucleotide cyclase"/>
    <property type="match status" value="1"/>
</dbReference>
<evidence type="ECO:0000313" key="7">
    <source>
        <dbReference type="Proteomes" id="UP000036938"/>
    </source>
</evidence>
<dbReference type="InterPro" id="IPR050469">
    <property type="entry name" value="Diguanylate_Cyclase"/>
</dbReference>
<dbReference type="Gene3D" id="3.40.50.2300">
    <property type="match status" value="1"/>
</dbReference>
<dbReference type="GO" id="GO:1902201">
    <property type="term" value="P:negative regulation of bacterial-type flagellum-dependent cell motility"/>
    <property type="evidence" value="ECO:0007669"/>
    <property type="project" value="TreeGrafter"/>
</dbReference>
<dbReference type="SMART" id="SM00267">
    <property type="entry name" value="GGDEF"/>
    <property type="match status" value="1"/>
</dbReference>
<name>A0A0L1JRA2_9RHOB</name>
<dbReference type="Pfam" id="PF00990">
    <property type="entry name" value="GGDEF"/>
    <property type="match status" value="1"/>
</dbReference>
<comment type="catalytic activity">
    <reaction evidence="2">
        <text>2 GTP = 3',3'-c-di-GMP + 2 diphosphate</text>
        <dbReference type="Rhea" id="RHEA:24898"/>
        <dbReference type="ChEBI" id="CHEBI:33019"/>
        <dbReference type="ChEBI" id="CHEBI:37565"/>
        <dbReference type="ChEBI" id="CHEBI:58805"/>
        <dbReference type="EC" id="2.7.7.65"/>
    </reaction>
</comment>
<gene>
    <name evidence="6" type="ORF">ATO11_08485</name>
</gene>